<dbReference type="AlphaFoldDB" id="A0A7J7WG54"/>
<dbReference type="Pfam" id="PF02142">
    <property type="entry name" value="MGS"/>
    <property type="match status" value="1"/>
</dbReference>
<dbReference type="InterPro" id="IPR036480">
    <property type="entry name" value="CarbP_synth_ssu_N_sf"/>
</dbReference>
<dbReference type="Gene3D" id="3.40.50.1380">
    <property type="entry name" value="Methylglyoxal synthase-like domain"/>
    <property type="match status" value="1"/>
</dbReference>
<gene>
    <name evidence="5" type="ORF">mMyoMyo1_003286</name>
</gene>
<evidence type="ECO:0000256" key="3">
    <source>
        <dbReference type="ARBA" id="ARBA00022840"/>
    </source>
</evidence>
<dbReference type="PROSITE" id="PS51855">
    <property type="entry name" value="MGS"/>
    <property type="match status" value="1"/>
</dbReference>
<keyword evidence="2" id="KW-0547">Nucleotide-binding</keyword>
<dbReference type="EMBL" id="JABWUV010000008">
    <property type="protein sequence ID" value="KAF6336379.1"/>
    <property type="molecule type" value="Genomic_DNA"/>
</dbReference>
<dbReference type="SMART" id="SM00851">
    <property type="entry name" value="MGS"/>
    <property type="match status" value="1"/>
</dbReference>
<evidence type="ECO:0000313" key="6">
    <source>
        <dbReference type="Proteomes" id="UP000527355"/>
    </source>
</evidence>
<sequence>MTRILTACKVVKALKTGFGFTNLTAQHQWKISRPGVRLLSVKAQTAHIVLEDGTKMKGYSFGHPSSVAGEVVFNTGLGGYPEAITDPAYKGQILTMVIECNLRASRSFPFVSKTLGVDFIDVATKVMIGESIDETPLPTLEHPIIPSDYVAIKAPMFSWPRLRDADPILRCEMASTGEVACFGEGIHTAFLKAMLSTGFKIPQKGILIGIQQSFRPRFLGVAEQLHNEGFKLFATEATSDWLNANNVPATPVAWPSQEGQNPSLSSIRKLIRDGSIDLVINLPNNNTKFIHDNYVIRRTAVDSGIALLTNFQVTKLFAEAIQKSRTVDSKSLFHYRQSSAGKGA</sequence>
<dbReference type="GO" id="GO:0005737">
    <property type="term" value="C:cytoplasm"/>
    <property type="evidence" value="ECO:0007669"/>
    <property type="project" value="TreeGrafter"/>
</dbReference>
<dbReference type="SUPFAM" id="SSF52335">
    <property type="entry name" value="Methylglyoxal synthase-like"/>
    <property type="match status" value="1"/>
</dbReference>
<dbReference type="CDD" id="cd01423">
    <property type="entry name" value="MGS_CPS_I_III"/>
    <property type="match status" value="1"/>
</dbReference>
<dbReference type="GO" id="GO:0006541">
    <property type="term" value="P:glutamine metabolic process"/>
    <property type="evidence" value="ECO:0007669"/>
    <property type="project" value="TreeGrafter"/>
</dbReference>
<dbReference type="SUPFAM" id="SSF56059">
    <property type="entry name" value="Glutathione synthetase ATP-binding domain-like"/>
    <property type="match status" value="1"/>
</dbReference>
<comment type="caution">
    <text evidence="5">The sequence shown here is derived from an EMBL/GenBank/DDBJ whole genome shotgun (WGS) entry which is preliminary data.</text>
</comment>
<dbReference type="PRINTS" id="PR00098">
    <property type="entry name" value="CPSASE"/>
</dbReference>
<dbReference type="Gene3D" id="3.30.470.20">
    <property type="entry name" value="ATP-grasp fold, B domain"/>
    <property type="match status" value="1"/>
</dbReference>
<dbReference type="SUPFAM" id="SSF52021">
    <property type="entry name" value="Carbamoyl phosphate synthetase, small subunit N-terminal domain"/>
    <property type="match status" value="1"/>
</dbReference>
<dbReference type="SMART" id="SM01097">
    <property type="entry name" value="CPSase_sm_chain"/>
    <property type="match status" value="1"/>
</dbReference>
<keyword evidence="3" id="KW-0067">ATP-binding</keyword>
<dbReference type="InterPro" id="IPR002474">
    <property type="entry name" value="CarbamoylP_synth_ssu_N"/>
</dbReference>
<dbReference type="InterPro" id="IPR036914">
    <property type="entry name" value="MGS-like_dom_sf"/>
</dbReference>
<evidence type="ECO:0000259" key="4">
    <source>
        <dbReference type="PROSITE" id="PS51855"/>
    </source>
</evidence>
<evidence type="ECO:0000256" key="2">
    <source>
        <dbReference type="ARBA" id="ARBA00022741"/>
    </source>
</evidence>
<proteinExistence type="predicted"/>
<dbReference type="Proteomes" id="UP000527355">
    <property type="component" value="Unassembled WGS sequence"/>
</dbReference>
<dbReference type="InterPro" id="IPR011607">
    <property type="entry name" value="MGS-like_dom"/>
</dbReference>
<feature type="domain" description="MGS-like" evidence="4">
    <location>
        <begin position="199"/>
        <end position="344"/>
    </location>
</feature>
<dbReference type="VEuPathDB" id="HostDB:GeneID_118661701"/>
<keyword evidence="6" id="KW-1185">Reference proteome</keyword>
<dbReference type="FunFam" id="3.40.50.1380:FF:000010">
    <property type="entry name" value="carbamoyl-phosphate synthase [ammonia], mitochondrial"/>
    <property type="match status" value="1"/>
</dbReference>
<dbReference type="Pfam" id="PF00988">
    <property type="entry name" value="CPSase_sm_chain"/>
    <property type="match status" value="1"/>
</dbReference>
<organism evidence="5 6">
    <name type="scientific">Myotis myotis</name>
    <name type="common">Greater mouse-eared bat</name>
    <name type="synonym">Vespertilio myotis</name>
    <dbReference type="NCBI Taxonomy" id="51298"/>
    <lineage>
        <taxon>Eukaryota</taxon>
        <taxon>Metazoa</taxon>
        <taxon>Chordata</taxon>
        <taxon>Craniata</taxon>
        <taxon>Vertebrata</taxon>
        <taxon>Euteleostomi</taxon>
        <taxon>Mammalia</taxon>
        <taxon>Eutheria</taxon>
        <taxon>Laurasiatheria</taxon>
        <taxon>Chiroptera</taxon>
        <taxon>Yangochiroptera</taxon>
        <taxon>Vespertilionidae</taxon>
        <taxon>Myotis</taxon>
    </lineage>
</organism>
<accession>A0A7J7WG54</accession>
<protein>
    <submittedName>
        <fullName evidence="5">Carbamoyl-phosphate synthase 1</fullName>
    </submittedName>
</protein>
<reference evidence="5 6" key="1">
    <citation type="journal article" date="2020" name="Nature">
        <title>Six reference-quality genomes reveal evolution of bat adaptations.</title>
        <authorList>
            <person name="Jebb D."/>
            <person name="Huang Z."/>
            <person name="Pippel M."/>
            <person name="Hughes G.M."/>
            <person name="Lavrichenko K."/>
            <person name="Devanna P."/>
            <person name="Winkler S."/>
            <person name="Jermiin L.S."/>
            <person name="Skirmuntt E.C."/>
            <person name="Katzourakis A."/>
            <person name="Burkitt-Gray L."/>
            <person name="Ray D.A."/>
            <person name="Sullivan K.A.M."/>
            <person name="Roscito J.G."/>
            <person name="Kirilenko B.M."/>
            <person name="Davalos L.M."/>
            <person name="Corthals A.P."/>
            <person name="Power M.L."/>
            <person name="Jones G."/>
            <person name="Ransome R.D."/>
            <person name="Dechmann D.K.N."/>
            <person name="Locatelli A.G."/>
            <person name="Puechmaille S.J."/>
            <person name="Fedrigo O."/>
            <person name="Jarvis E.D."/>
            <person name="Hiller M."/>
            <person name="Vernes S.C."/>
            <person name="Myers E.W."/>
            <person name="Teeling E.C."/>
        </authorList>
    </citation>
    <scope>NUCLEOTIDE SEQUENCE [LARGE SCALE GENOMIC DNA]</scope>
    <source>
        <strain evidence="5">MMyoMyo1</strain>
        <tissue evidence="5">Flight muscle</tissue>
    </source>
</reference>
<dbReference type="GO" id="GO:0004088">
    <property type="term" value="F:carbamoyl-phosphate synthase (glutamine-hydrolyzing) activity"/>
    <property type="evidence" value="ECO:0007669"/>
    <property type="project" value="TreeGrafter"/>
</dbReference>
<evidence type="ECO:0000256" key="1">
    <source>
        <dbReference type="ARBA" id="ARBA00022598"/>
    </source>
</evidence>
<dbReference type="InterPro" id="IPR005479">
    <property type="entry name" value="CPAse_ATP-bd"/>
</dbReference>
<dbReference type="InterPro" id="IPR005483">
    <property type="entry name" value="CPSase_dom"/>
</dbReference>
<dbReference type="GO" id="GO:0005524">
    <property type="term" value="F:ATP binding"/>
    <property type="evidence" value="ECO:0007669"/>
    <property type="project" value="UniProtKB-KW"/>
</dbReference>
<dbReference type="PANTHER" id="PTHR11405">
    <property type="entry name" value="CARBAMOYLTRANSFERASE FAMILY MEMBER"/>
    <property type="match status" value="1"/>
</dbReference>
<dbReference type="PANTHER" id="PTHR11405:SF53">
    <property type="entry name" value="CARBAMOYL-PHOSPHATE SYNTHASE [AMMONIA], MITOCHONDRIAL"/>
    <property type="match status" value="1"/>
</dbReference>
<name>A0A7J7WG54_MYOMY</name>
<dbReference type="PROSITE" id="PS00867">
    <property type="entry name" value="CPSASE_2"/>
    <property type="match status" value="1"/>
</dbReference>
<evidence type="ECO:0000313" key="5">
    <source>
        <dbReference type="EMBL" id="KAF6336379.1"/>
    </source>
</evidence>
<keyword evidence="1" id="KW-0436">Ligase</keyword>